<gene>
    <name evidence="2" type="ORF">BST99_02835</name>
</gene>
<dbReference type="EMBL" id="MQVX01000001">
    <property type="protein sequence ID" value="PQJ14809.1"/>
    <property type="molecule type" value="Genomic_DNA"/>
</dbReference>
<evidence type="ECO:0000313" key="2">
    <source>
        <dbReference type="EMBL" id="PQJ14809.1"/>
    </source>
</evidence>
<feature type="transmembrane region" description="Helical" evidence="1">
    <location>
        <begin position="69"/>
        <end position="88"/>
    </location>
</feature>
<accession>A0A2S7T4F4</accession>
<evidence type="ECO:0000256" key="1">
    <source>
        <dbReference type="SAM" id="Phobius"/>
    </source>
</evidence>
<keyword evidence="1" id="KW-0812">Transmembrane</keyword>
<proteinExistence type="predicted"/>
<name>A0A2S7T4F4_9FLAO</name>
<dbReference type="Proteomes" id="UP000239366">
    <property type="component" value="Unassembled WGS sequence"/>
</dbReference>
<evidence type="ECO:0000313" key="3">
    <source>
        <dbReference type="Proteomes" id="UP000239366"/>
    </source>
</evidence>
<dbReference type="RefSeq" id="WP_105000451.1">
    <property type="nucleotide sequence ID" value="NZ_MQVX01000001.1"/>
</dbReference>
<dbReference type="OrthoDB" id="1098521at2"/>
<reference evidence="3" key="1">
    <citation type="submission" date="2016-11" db="EMBL/GenBank/DDBJ databases">
        <title>Trade-off between light-utilization and light-protection in marine flavobacteria.</title>
        <authorList>
            <person name="Kumagai Y."/>
            <person name="Yoshizawa S."/>
            <person name="Kogure K."/>
        </authorList>
    </citation>
    <scope>NUCLEOTIDE SEQUENCE [LARGE SCALE GENOMIC DNA]</scope>
    <source>
        <strain evidence="3">SG-18</strain>
    </source>
</reference>
<dbReference type="AlphaFoldDB" id="A0A2S7T4F4"/>
<comment type="caution">
    <text evidence="2">The sequence shown here is derived from an EMBL/GenBank/DDBJ whole genome shotgun (WGS) entry which is preliminary data.</text>
</comment>
<organism evidence="2 3">
    <name type="scientific">Aureicoccus marinus</name>
    <dbReference type="NCBI Taxonomy" id="754435"/>
    <lineage>
        <taxon>Bacteria</taxon>
        <taxon>Pseudomonadati</taxon>
        <taxon>Bacteroidota</taxon>
        <taxon>Flavobacteriia</taxon>
        <taxon>Flavobacteriales</taxon>
        <taxon>Flavobacteriaceae</taxon>
        <taxon>Aureicoccus</taxon>
    </lineage>
</organism>
<sequence length="146" mass="16560">MELVRIESLLEKYLEAQTSVAEEKELRAYFSGENVAEHLEEYRPLFAYFIAAQRESYASPVPAKRKTTFLYRWVSVAAVVAISLSAYMGGSIWIGPSEAEIAEAQLAQAEALKAFDLIAQNMNRGMDKMSYLNEFEEAKQKVYNDN</sequence>
<keyword evidence="1" id="KW-1133">Transmembrane helix</keyword>
<keyword evidence="3" id="KW-1185">Reference proteome</keyword>
<keyword evidence="1" id="KW-0472">Membrane</keyword>
<protein>
    <submittedName>
        <fullName evidence="2">Uncharacterized protein</fullName>
    </submittedName>
</protein>